<evidence type="ECO:0000313" key="13">
    <source>
        <dbReference type="Proteomes" id="UP001145069"/>
    </source>
</evidence>
<accession>A0A9X3WGE3</accession>
<keyword evidence="5" id="KW-0997">Cell inner membrane</keyword>
<keyword evidence="3 9" id="KW-0813">Transport</keyword>
<evidence type="ECO:0000256" key="1">
    <source>
        <dbReference type="ARBA" id="ARBA00004429"/>
    </source>
</evidence>
<keyword evidence="6 9" id="KW-0812">Transmembrane</keyword>
<dbReference type="GO" id="GO:0009306">
    <property type="term" value="P:protein secretion"/>
    <property type="evidence" value="ECO:0007669"/>
    <property type="project" value="InterPro"/>
</dbReference>
<keyword evidence="4" id="KW-1003">Cell membrane</keyword>
<feature type="domain" description="Type II secretion system protein GspF" evidence="11">
    <location>
        <begin position="70"/>
        <end position="193"/>
    </location>
</feature>
<evidence type="ECO:0000256" key="8">
    <source>
        <dbReference type="ARBA" id="ARBA00023136"/>
    </source>
</evidence>
<evidence type="ECO:0000256" key="4">
    <source>
        <dbReference type="ARBA" id="ARBA00022475"/>
    </source>
</evidence>
<dbReference type="PRINTS" id="PR00812">
    <property type="entry name" value="BCTERIALGSPF"/>
</dbReference>
<dbReference type="FunFam" id="1.20.81.30:FF:000001">
    <property type="entry name" value="Type II secretion system protein F"/>
    <property type="match status" value="2"/>
</dbReference>
<evidence type="ECO:0000313" key="12">
    <source>
        <dbReference type="EMBL" id="MDC3416969.1"/>
    </source>
</evidence>
<evidence type="ECO:0000256" key="6">
    <source>
        <dbReference type="ARBA" id="ARBA00022692"/>
    </source>
</evidence>
<dbReference type="InterPro" id="IPR001992">
    <property type="entry name" value="T2SS_GspF/T4SS_PilC_CS"/>
</dbReference>
<dbReference type="Pfam" id="PF00482">
    <property type="entry name" value="T2SSF"/>
    <property type="match status" value="2"/>
</dbReference>
<dbReference type="AlphaFoldDB" id="A0A9X3WGE3"/>
<dbReference type="InterPro" id="IPR042094">
    <property type="entry name" value="T2SS_GspF_sf"/>
</dbReference>
<proteinExistence type="inferred from homology"/>
<dbReference type="RefSeq" id="WP_272446016.1">
    <property type="nucleotide sequence ID" value="NZ_JAMQKC010000005.1"/>
</dbReference>
<comment type="subcellular location">
    <subcellularLocation>
        <location evidence="1">Cell inner membrane</location>
        <topology evidence="1">Multi-pass membrane protein</topology>
    </subcellularLocation>
    <subcellularLocation>
        <location evidence="9">Cell membrane</location>
        <topology evidence="9">Multi-pass membrane protein</topology>
    </subcellularLocation>
</comment>
<dbReference type="PROSITE" id="PS00874">
    <property type="entry name" value="T2SP_F"/>
    <property type="match status" value="1"/>
</dbReference>
<name>A0A9X3WGE3_9BACI</name>
<feature type="transmembrane region" description="Helical" evidence="10">
    <location>
        <begin position="376"/>
        <end position="400"/>
    </location>
</feature>
<gene>
    <name evidence="12" type="ORF">NC799_08540</name>
</gene>
<reference evidence="12" key="1">
    <citation type="submission" date="2022-06" db="EMBL/GenBank/DDBJ databases">
        <title>Aquibacillus sp. a new bacterium isolated from soil saline samples.</title>
        <authorList>
            <person name="Galisteo C."/>
            <person name="De La Haba R."/>
            <person name="Sanchez-Porro C."/>
            <person name="Ventosa A."/>
        </authorList>
    </citation>
    <scope>NUCLEOTIDE SEQUENCE</scope>
    <source>
        <strain evidence="12">3ASR75-54</strain>
    </source>
</reference>
<evidence type="ECO:0000256" key="5">
    <source>
        <dbReference type="ARBA" id="ARBA00022519"/>
    </source>
</evidence>
<feature type="transmembrane region" description="Helical" evidence="10">
    <location>
        <begin position="169"/>
        <end position="189"/>
    </location>
</feature>
<comment type="similarity">
    <text evidence="2 9">Belongs to the GSP F family.</text>
</comment>
<dbReference type="InterPro" id="IPR003004">
    <property type="entry name" value="GspF/PilC"/>
</dbReference>
<evidence type="ECO:0000256" key="7">
    <source>
        <dbReference type="ARBA" id="ARBA00022989"/>
    </source>
</evidence>
<evidence type="ECO:0000256" key="10">
    <source>
        <dbReference type="SAM" id="Phobius"/>
    </source>
</evidence>
<evidence type="ECO:0000259" key="11">
    <source>
        <dbReference type="Pfam" id="PF00482"/>
    </source>
</evidence>
<dbReference type="InterPro" id="IPR018076">
    <property type="entry name" value="T2SS_GspF_dom"/>
</dbReference>
<protein>
    <submittedName>
        <fullName evidence="12">Type II secretion system F family protein</fullName>
    </submittedName>
</protein>
<dbReference type="Gene3D" id="1.20.81.30">
    <property type="entry name" value="Type II secretion system (T2SS), domain F"/>
    <property type="match status" value="2"/>
</dbReference>
<keyword evidence="8 10" id="KW-0472">Membrane</keyword>
<comment type="caution">
    <text evidence="12">The sequence shown here is derived from an EMBL/GenBank/DDBJ whole genome shotgun (WGS) entry which is preliminary data.</text>
</comment>
<keyword evidence="13" id="KW-1185">Reference proteome</keyword>
<sequence length="404" mass="44541">MEFKYKGLDARSGKELKGKLTAVTQAQATEQLKRKGLYISELKEMKATGLNTEINITIGPPVKNQDFVVFCRQLATLLNAGTPIVDAISLLSDQVSSKPFKDALKTIYQDVRSGTSFSQSCAQFPKIFDKIFINMVLAGETSGDMENVMNRLATFYEKSHRVKEKVKSAMVYPIAVSIVAVIVVIILLTKVLPTMLDNLLNVGGEIPVPTKIVMAISDFLIEKWYILVLLTVLIVTGFIATRRNPKGRYTLDLIALKIPVFGPLMQKTILARVSRTMASLFASSVPVLQTLTMSSEVAGNEVIAKVLDDAKDSLRSGESLSTPLAESWVFPKIITHMIRIGEETGQLDTMLEKIADFYEDDVEEMSARLSTILEPLMIGVLGGIVGLIVMAAMLPMFSIYENFK</sequence>
<dbReference type="Proteomes" id="UP001145069">
    <property type="component" value="Unassembled WGS sequence"/>
</dbReference>
<dbReference type="GO" id="GO:0005886">
    <property type="term" value="C:plasma membrane"/>
    <property type="evidence" value="ECO:0007669"/>
    <property type="project" value="UniProtKB-SubCell"/>
</dbReference>
<evidence type="ECO:0000256" key="3">
    <source>
        <dbReference type="ARBA" id="ARBA00022448"/>
    </source>
</evidence>
<feature type="transmembrane region" description="Helical" evidence="10">
    <location>
        <begin position="224"/>
        <end position="241"/>
    </location>
</feature>
<evidence type="ECO:0000256" key="9">
    <source>
        <dbReference type="RuleBase" id="RU003923"/>
    </source>
</evidence>
<feature type="domain" description="Type II secretion system protein GspF" evidence="11">
    <location>
        <begin position="274"/>
        <end position="395"/>
    </location>
</feature>
<evidence type="ECO:0000256" key="2">
    <source>
        <dbReference type="ARBA" id="ARBA00005745"/>
    </source>
</evidence>
<dbReference type="PANTHER" id="PTHR30012:SF0">
    <property type="entry name" value="TYPE II SECRETION SYSTEM PROTEIN F-RELATED"/>
    <property type="match status" value="1"/>
</dbReference>
<keyword evidence="7 10" id="KW-1133">Transmembrane helix</keyword>
<dbReference type="PANTHER" id="PTHR30012">
    <property type="entry name" value="GENERAL SECRETION PATHWAY PROTEIN"/>
    <property type="match status" value="1"/>
</dbReference>
<dbReference type="EMBL" id="JAMQKC010000005">
    <property type="protein sequence ID" value="MDC3416969.1"/>
    <property type="molecule type" value="Genomic_DNA"/>
</dbReference>
<organism evidence="12 13">
    <name type="scientific">Aquibacillus salsiterrae</name>
    <dbReference type="NCBI Taxonomy" id="2950439"/>
    <lineage>
        <taxon>Bacteria</taxon>
        <taxon>Bacillati</taxon>
        <taxon>Bacillota</taxon>
        <taxon>Bacilli</taxon>
        <taxon>Bacillales</taxon>
        <taxon>Bacillaceae</taxon>
        <taxon>Aquibacillus</taxon>
    </lineage>
</organism>